<dbReference type="GO" id="GO:0003677">
    <property type="term" value="F:DNA binding"/>
    <property type="evidence" value="ECO:0007669"/>
    <property type="project" value="UniProtKB-KW"/>
</dbReference>
<organism evidence="8 9">
    <name type="scientific">Arabis nemorensis</name>
    <dbReference type="NCBI Taxonomy" id="586526"/>
    <lineage>
        <taxon>Eukaryota</taxon>
        <taxon>Viridiplantae</taxon>
        <taxon>Streptophyta</taxon>
        <taxon>Embryophyta</taxon>
        <taxon>Tracheophyta</taxon>
        <taxon>Spermatophyta</taxon>
        <taxon>Magnoliopsida</taxon>
        <taxon>eudicotyledons</taxon>
        <taxon>Gunneridae</taxon>
        <taxon>Pentapetalae</taxon>
        <taxon>rosids</taxon>
        <taxon>malvids</taxon>
        <taxon>Brassicales</taxon>
        <taxon>Brassicaceae</taxon>
        <taxon>Arabideae</taxon>
        <taxon>Arabis</taxon>
    </lineage>
</organism>
<dbReference type="AlphaFoldDB" id="A0A565ARW9"/>
<protein>
    <recommendedName>
        <fullName evidence="7">NAC domain-containing protein</fullName>
    </recommendedName>
</protein>
<feature type="compositionally biased region" description="Basic and acidic residues" evidence="6">
    <location>
        <begin position="342"/>
        <end position="368"/>
    </location>
</feature>
<accession>A0A565ARW9</accession>
<dbReference type="Gene3D" id="2.170.150.80">
    <property type="entry name" value="NAC domain"/>
    <property type="match status" value="2"/>
</dbReference>
<evidence type="ECO:0000256" key="6">
    <source>
        <dbReference type="SAM" id="MobiDB-lite"/>
    </source>
</evidence>
<dbReference type="EMBL" id="CABITT030000001">
    <property type="protein sequence ID" value="VVA91829.1"/>
    <property type="molecule type" value="Genomic_DNA"/>
</dbReference>
<evidence type="ECO:0000256" key="3">
    <source>
        <dbReference type="ARBA" id="ARBA00023125"/>
    </source>
</evidence>
<evidence type="ECO:0000313" key="8">
    <source>
        <dbReference type="EMBL" id="VVA91829.1"/>
    </source>
</evidence>
<keyword evidence="3" id="KW-0238">DNA-binding</keyword>
<keyword evidence="4" id="KW-0804">Transcription</keyword>
<dbReference type="PROSITE" id="PS51005">
    <property type="entry name" value="NAC"/>
    <property type="match status" value="2"/>
</dbReference>
<comment type="subcellular location">
    <subcellularLocation>
        <location evidence="1">Nucleus</location>
    </subcellularLocation>
</comment>
<dbReference type="OrthoDB" id="1112101at2759"/>
<feature type="region of interest" description="Disordered" evidence="6">
    <location>
        <begin position="337"/>
        <end position="368"/>
    </location>
</feature>
<feature type="domain" description="NAC" evidence="7">
    <location>
        <begin position="192"/>
        <end position="336"/>
    </location>
</feature>
<name>A0A565ARW9_9BRAS</name>
<dbReference type="InterPro" id="IPR036093">
    <property type="entry name" value="NAC_dom_sf"/>
</dbReference>
<sequence>MSAVFTKGFRFNPTDEELVTEYLTRKIRSPDFICFIKTMDLYDHDPWLLPHERDPCFGEHQWYYFVQKSPNGHKRLMKEKSSLANGWWKRYTEEIVKDGDEERRVIGWKSTLVFYVCNRSNNYVGITDWTMEEFKLPDSDEWFLCRLFYTDWNEYYDRPRLSGKEHPSLKWDALKQIQDDLSSSQNVQPHLFTYGFRFNPTDKELLTLYLAPKTRCSGFICFIKDTKVYSKEPWLLDHERNPYYKDKEWYYFVKNSSSNREQLNQKFSLCDKTKRWRSNGEVSKIRDNDIGNTIIGSKTKFSFNLNQSVFSRTGWKVEEFDLAPPSKWSVCKLTYKDGSSSVDDRPRLPREEHPKLAWQDLKDLHEEN</sequence>
<dbReference type="Pfam" id="PF02365">
    <property type="entry name" value="NAM"/>
    <property type="match status" value="2"/>
</dbReference>
<keyword evidence="9" id="KW-1185">Reference proteome</keyword>
<dbReference type="Proteomes" id="UP000489600">
    <property type="component" value="Unassembled WGS sequence"/>
</dbReference>
<dbReference type="PANTHER" id="PTHR31989">
    <property type="entry name" value="NAC DOMAIN-CONTAINING PROTEIN 82-RELATED"/>
    <property type="match status" value="1"/>
</dbReference>
<keyword evidence="5" id="KW-0539">Nucleus</keyword>
<reference evidence="8" key="1">
    <citation type="submission" date="2019-07" db="EMBL/GenBank/DDBJ databases">
        <authorList>
            <person name="Dittberner H."/>
        </authorList>
    </citation>
    <scope>NUCLEOTIDE SEQUENCE [LARGE SCALE GENOMIC DNA]</scope>
</reference>
<keyword evidence="2" id="KW-0805">Transcription regulation</keyword>
<evidence type="ECO:0000313" key="9">
    <source>
        <dbReference type="Proteomes" id="UP000489600"/>
    </source>
</evidence>
<evidence type="ECO:0000259" key="7">
    <source>
        <dbReference type="PROSITE" id="PS51005"/>
    </source>
</evidence>
<comment type="caution">
    <text evidence="8">The sequence shown here is derived from an EMBL/GenBank/DDBJ whole genome shotgun (WGS) entry which is preliminary data.</text>
</comment>
<gene>
    <name evidence="8" type="ORF">ANE_LOCUS2274</name>
</gene>
<dbReference type="GO" id="GO:0005634">
    <property type="term" value="C:nucleus"/>
    <property type="evidence" value="ECO:0007669"/>
    <property type="project" value="UniProtKB-SubCell"/>
</dbReference>
<dbReference type="InterPro" id="IPR003441">
    <property type="entry name" value="NAC-dom"/>
</dbReference>
<proteinExistence type="predicted"/>
<dbReference type="GO" id="GO:0006355">
    <property type="term" value="P:regulation of DNA-templated transcription"/>
    <property type="evidence" value="ECO:0007669"/>
    <property type="project" value="InterPro"/>
</dbReference>
<evidence type="ECO:0000256" key="2">
    <source>
        <dbReference type="ARBA" id="ARBA00023015"/>
    </source>
</evidence>
<evidence type="ECO:0000256" key="4">
    <source>
        <dbReference type="ARBA" id="ARBA00023163"/>
    </source>
</evidence>
<dbReference type="SUPFAM" id="SSF101941">
    <property type="entry name" value="NAC domain"/>
    <property type="match status" value="2"/>
</dbReference>
<evidence type="ECO:0000256" key="5">
    <source>
        <dbReference type="ARBA" id="ARBA00023242"/>
    </source>
</evidence>
<feature type="domain" description="NAC" evidence="7">
    <location>
        <begin position="5"/>
        <end position="150"/>
    </location>
</feature>
<evidence type="ECO:0000256" key="1">
    <source>
        <dbReference type="ARBA" id="ARBA00004123"/>
    </source>
</evidence>